<protein>
    <submittedName>
        <fullName evidence="1">Uncharacterized protein</fullName>
    </submittedName>
</protein>
<reference evidence="2" key="1">
    <citation type="submission" date="2011-06" db="EMBL/GenBank/DDBJ databases">
        <title>The complete genome of chromosome of Runella slithyformis DSM 19594.</title>
        <authorList>
            <consortium name="US DOE Joint Genome Institute (JGI-PGF)"/>
            <person name="Lucas S."/>
            <person name="Han J."/>
            <person name="Lapidus A."/>
            <person name="Bruce D."/>
            <person name="Goodwin L."/>
            <person name="Pitluck S."/>
            <person name="Peters L."/>
            <person name="Kyrpides N."/>
            <person name="Mavromatis K."/>
            <person name="Ivanova N."/>
            <person name="Ovchinnikova G."/>
            <person name="Zhang X."/>
            <person name="Misra M."/>
            <person name="Detter J.C."/>
            <person name="Tapia R."/>
            <person name="Han C."/>
            <person name="Land M."/>
            <person name="Hauser L."/>
            <person name="Markowitz V."/>
            <person name="Cheng J.-F."/>
            <person name="Hugenholtz P."/>
            <person name="Woyke T."/>
            <person name="Wu D."/>
            <person name="Tindall B."/>
            <person name="Faehrich R."/>
            <person name="Brambilla E."/>
            <person name="Klenk H.-P."/>
            <person name="Eisen J.A."/>
        </authorList>
    </citation>
    <scope>NUCLEOTIDE SEQUENCE [LARGE SCALE GENOMIC DNA]</scope>
    <source>
        <strain evidence="2">ATCC 29530 / DSM 19594 / LMG 11500 / NCIMB 11436 / LSU 4</strain>
    </source>
</reference>
<dbReference type="EMBL" id="CP002859">
    <property type="protein sequence ID" value="AEI51874.1"/>
    <property type="molecule type" value="Genomic_DNA"/>
</dbReference>
<dbReference type="KEGG" id="rsi:Runsl_5584"/>
<dbReference type="AlphaFoldDB" id="A0A7U3ZR75"/>
<evidence type="ECO:0000313" key="1">
    <source>
        <dbReference type="EMBL" id="AEI51874.1"/>
    </source>
</evidence>
<gene>
    <name evidence="1" type="ordered locus">Runsl_5584</name>
</gene>
<evidence type="ECO:0000313" key="2">
    <source>
        <dbReference type="Proteomes" id="UP000000493"/>
    </source>
</evidence>
<organism evidence="1 2">
    <name type="scientific">Runella slithyformis (strain ATCC 29530 / DSM 19594 / LMG 11500 / NCIMB 11436 / LSU 4)</name>
    <dbReference type="NCBI Taxonomy" id="761193"/>
    <lineage>
        <taxon>Bacteria</taxon>
        <taxon>Pseudomonadati</taxon>
        <taxon>Bacteroidota</taxon>
        <taxon>Cytophagia</taxon>
        <taxon>Cytophagales</taxon>
        <taxon>Spirosomataceae</taxon>
        <taxon>Runella</taxon>
    </lineage>
</organism>
<name>A0A7U3ZR75_RUNSL</name>
<proteinExistence type="predicted"/>
<accession>A0A7U3ZR75</accession>
<sequence length="48" mass="5905">MRNRSLLFFWIKVELCHEKIVSALSRFPMMIEERASSRFFFYKPGQYN</sequence>
<keyword evidence="2" id="KW-1185">Reference proteome</keyword>
<dbReference type="Proteomes" id="UP000000493">
    <property type="component" value="Chromosome"/>
</dbReference>
<reference evidence="1 2" key="2">
    <citation type="journal article" date="2012" name="Stand. Genomic Sci.">
        <title>Complete genome sequence of the aquatic bacterium Runella slithyformis type strain (LSU 4(T)).</title>
        <authorList>
            <person name="Copeland A."/>
            <person name="Zhang X."/>
            <person name="Misra M."/>
            <person name="Lapidus A."/>
            <person name="Nolan M."/>
            <person name="Lucas S."/>
            <person name="Deshpande S."/>
            <person name="Cheng J.F."/>
            <person name="Tapia R."/>
            <person name="Goodwin L.A."/>
            <person name="Pitluck S."/>
            <person name="Liolios K."/>
            <person name="Pagani I."/>
            <person name="Ivanova N."/>
            <person name="Mikhailova N."/>
            <person name="Pati A."/>
            <person name="Chen A."/>
            <person name="Palaniappan K."/>
            <person name="Land M."/>
            <person name="Hauser L."/>
            <person name="Pan C."/>
            <person name="Jeffries C.D."/>
            <person name="Detter J.C."/>
            <person name="Brambilla E.M."/>
            <person name="Rohde M."/>
            <person name="Djao O.D."/>
            <person name="Goker M."/>
            <person name="Sikorski J."/>
            <person name="Tindall B.J."/>
            <person name="Woyke T."/>
            <person name="Bristow J."/>
            <person name="Eisen J.A."/>
            <person name="Markowitz V."/>
            <person name="Hugenholtz P."/>
            <person name="Kyrpides N.C."/>
            <person name="Klenk H.P."/>
            <person name="Mavromatis K."/>
        </authorList>
    </citation>
    <scope>NUCLEOTIDE SEQUENCE [LARGE SCALE GENOMIC DNA]</scope>
    <source>
        <strain evidence="2">ATCC 29530 / DSM 19594 / LMG 11500 / NCIMB 11436 / LSU 4</strain>
    </source>
</reference>